<dbReference type="InterPro" id="IPR027417">
    <property type="entry name" value="P-loop_NTPase"/>
</dbReference>
<dbReference type="PANTHER" id="PTHR43166">
    <property type="entry name" value="AMINO ACID IMPORT ATP-BINDING PROTEIN"/>
    <property type="match status" value="1"/>
</dbReference>
<feature type="compositionally biased region" description="Acidic residues" evidence="7">
    <location>
        <begin position="287"/>
        <end position="304"/>
    </location>
</feature>
<dbReference type="PROSITE" id="PS00211">
    <property type="entry name" value="ABC_TRANSPORTER_1"/>
    <property type="match status" value="1"/>
</dbReference>
<dbReference type="InterPro" id="IPR012693">
    <property type="entry name" value="ABC_transpr_PhnC"/>
</dbReference>
<sequence length="304" mass="32450">MPHVSLQNVTKVFGEDTVALDDVSIEITAGEFVVILGPSGAGKSTLLRILNGLTEPTTGTTQIGGSPVSESGSDVGMVFQMHYLIESLSAYRNALTGALARTSNLKSVLTLNRTDDKRAALHALETVGLLSDAEQRAGTMSGGQKQRVGIARALVQNPSLLLADEPVSSLDPKAARDVMRYMRQAARERELTTIASLHQVNIAREFGDRFIGVRDGTVVFDGSRAELSMDIIDDIYYTDSESTPISRGETESFAHDSTTASDTGVTADSENTASRNHHTSANTNAETETDADTDTDIDTGEAQL</sequence>
<dbReference type="PROSITE" id="PS50893">
    <property type="entry name" value="ABC_TRANSPORTER_2"/>
    <property type="match status" value="1"/>
</dbReference>
<keyword evidence="2" id="KW-1003">Cell membrane</keyword>
<name>U1PAK7_9EURY</name>
<evidence type="ECO:0000256" key="1">
    <source>
        <dbReference type="ARBA" id="ARBA00022448"/>
    </source>
</evidence>
<dbReference type="InterPro" id="IPR017871">
    <property type="entry name" value="ABC_transporter-like_CS"/>
</dbReference>
<protein>
    <submittedName>
        <fullName evidence="9">ABC-type phosphate/phosphonate transport system, ATPase component</fullName>
    </submittedName>
</protein>
<keyword evidence="1" id="KW-0813">Transport</keyword>
<feature type="compositionally biased region" description="Polar residues" evidence="7">
    <location>
        <begin position="255"/>
        <end position="274"/>
    </location>
</feature>
<dbReference type="CDD" id="cd03256">
    <property type="entry name" value="ABC_PhnC_transporter"/>
    <property type="match status" value="1"/>
</dbReference>
<proteinExistence type="predicted"/>
<dbReference type="STRING" id="1238424.J07HQW1_00611"/>
<organism evidence="9 10">
    <name type="scientific">Haloquadratum walsbyi J07HQW1</name>
    <dbReference type="NCBI Taxonomy" id="1238424"/>
    <lineage>
        <taxon>Archaea</taxon>
        <taxon>Methanobacteriati</taxon>
        <taxon>Methanobacteriota</taxon>
        <taxon>Stenosarchaea group</taxon>
        <taxon>Halobacteria</taxon>
        <taxon>Halobacteriales</taxon>
        <taxon>Haloferacaceae</taxon>
        <taxon>Haloquadratum</taxon>
    </lineage>
</organism>
<dbReference type="GO" id="GO:0005524">
    <property type="term" value="F:ATP binding"/>
    <property type="evidence" value="ECO:0007669"/>
    <property type="project" value="UniProtKB-KW"/>
</dbReference>
<dbReference type="InterPro" id="IPR003439">
    <property type="entry name" value="ABC_transporter-like_ATP-bd"/>
</dbReference>
<dbReference type="SMART" id="SM00382">
    <property type="entry name" value="AAA"/>
    <property type="match status" value="1"/>
</dbReference>
<keyword evidence="6" id="KW-0472">Membrane</keyword>
<evidence type="ECO:0000256" key="6">
    <source>
        <dbReference type="ARBA" id="ARBA00023136"/>
    </source>
</evidence>
<evidence type="ECO:0000259" key="8">
    <source>
        <dbReference type="PROSITE" id="PS50893"/>
    </source>
</evidence>
<dbReference type="Pfam" id="PF00005">
    <property type="entry name" value="ABC_tran"/>
    <property type="match status" value="1"/>
</dbReference>
<evidence type="ECO:0000313" key="9">
    <source>
        <dbReference type="EMBL" id="ERG90587.1"/>
    </source>
</evidence>
<evidence type="ECO:0000256" key="4">
    <source>
        <dbReference type="ARBA" id="ARBA00022840"/>
    </source>
</evidence>
<dbReference type="AlphaFoldDB" id="U1PAK7"/>
<dbReference type="HOGENOM" id="CLU_000604_1_22_2"/>
<dbReference type="GO" id="GO:0016887">
    <property type="term" value="F:ATP hydrolysis activity"/>
    <property type="evidence" value="ECO:0007669"/>
    <property type="project" value="InterPro"/>
</dbReference>
<evidence type="ECO:0000256" key="2">
    <source>
        <dbReference type="ARBA" id="ARBA00022475"/>
    </source>
</evidence>
<gene>
    <name evidence="9" type="ORF">J07HQW1_00611</name>
</gene>
<keyword evidence="3" id="KW-0547">Nucleotide-binding</keyword>
<dbReference type="InterPro" id="IPR003593">
    <property type="entry name" value="AAA+_ATPase"/>
</dbReference>
<dbReference type="PANTHER" id="PTHR43166:SF6">
    <property type="entry name" value="PHOSPHONATES IMPORT ATP-BINDING PROTEIN PHNC"/>
    <property type="match status" value="1"/>
</dbReference>
<dbReference type="GO" id="GO:0015416">
    <property type="term" value="F:ABC-type phosphonate transporter activity"/>
    <property type="evidence" value="ECO:0007669"/>
    <property type="project" value="InterPro"/>
</dbReference>
<accession>U1PAK7</accession>
<evidence type="ECO:0000256" key="3">
    <source>
        <dbReference type="ARBA" id="ARBA00022741"/>
    </source>
</evidence>
<dbReference type="SUPFAM" id="SSF52540">
    <property type="entry name" value="P-loop containing nucleoside triphosphate hydrolases"/>
    <property type="match status" value="1"/>
</dbReference>
<feature type="domain" description="ABC transporter" evidence="8">
    <location>
        <begin position="4"/>
        <end position="240"/>
    </location>
</feature>
<evidence type="ECO:0000256" key="7">
    <source>
        <dbReference type="SAM" id="MobiDB-lite"/>
    </source>
</evidence>
<keyword evidence="5" id="KW-1278">Translocase</keyword>
<reference evidence="9 10" key="1">
    <citation type="journal article" date="2013" name="PLoS ONE">
        <title>Assembly-driven community genomics of a hypersaline microbial ecosystem.</title>
        <authorList>
            <person name="Podell S."/>
            <person name="Ugalde J.A."/>
            <person name="Narasingarao P."/>
            <person name="Banfield J.F."/>
            <person name="Heidelberg K.B."/>
            <person name="Allen E.E."/>
        </authorList>
    </citation>
    <scope>NUCLEOTIDE SEQUENCE [LARGE SCALE GENOMIC DNA]</scope>
    <source>
        <strain evidence="10">J07HQW1</strain>
    </source>
</reference>
<evidence type="ECO:0000313" key="10">
    <source>
        <dbReference type="Proteomes" id="UP000030649"/>
    </source>
</evidence>
<dbReference type="EMBL" id="KE356560">
    <property type="protein sequence ID" value="ERG90587.1"/>
    <property type="molecule type" value="Genomic_DNA"/>
</dbReference>
<dbReference type="GO" id="GO:0016020">
    <property type="term" value="C:membrane"/>
    <property type="evidence" value="ECO:0007669"/>
    <property type="project" value="InterPro"/>
</dbReference>
<dbReference type="InterPro" id="IPR050086">
    <property type="entry name" value="MetN_ABC_transporter-like"/>
</dbReference>
<dbReference type="Gene3D" id="3.40.50.300">
    <property type="entry name" value="P-loop containing nucleotide triphosphate hydrolases"/>
    <property type="match status" value="1"/>
</dbReference>
<evidence type="ECO:0000256" key="5">
    <source>
        <dbReference type="ARBA" id="ARBA00022967"/>
    </source>
</evidence>
<dbReference type="Proteomes" id="UP000030649">
    <property type="component" value="Unassembled WGS sequence"/>
</dbReference>
<keyword evidence="4" id="KW-0067">ATP-binding</keyword>
<feature type="region of interest" description="Disordered" evidence="7">
    <location>
        <begin position="242"/>
        <end position="304"/>
    </location>
</feature>